<evidence type="ECO:0000256" key="1">
    <source>
        <dbReference type="ARBA" id="ARBA00004141"/>
    </source>
</evidence>
<evidence type="ECO:0000313" key="7">
    <source>
        <dbReference type="Proteomes" id="UP000283509"/>
    </source>
</evidence>
<reference evidence="6 7" key="1">
    <citation type="submission" date="2018-04" db="EMBL/GenBank/DDBJ databases">
        <authorList>
            <person name="Zhang X."/>
            <person name="Yuan J."/>
            <person name="Li F."/>
            <person name="Xiang J."/>
        </authorList>
    </citation>
    <scope>NUCLEOTIDE SEQUENCE [LARGE SCALE GENOMIC DNA]</scope>
    <source>
        <tissue evidence="6">Muscle</tissue>
    </source>
</reference>
<organism evidence="6 7">
    <name type="scientific">Penaeus vannamei</name>
    <name type="common">Whiteleg shrimp</name>
    <name type="synonym">Litopenaeus vannamei</name>
    <dbReference type="NCBI Taxonomy" id="6689"/>
    <lineage>
        <taxon>Eukaryota</taxon>
        <taxon>Metazoa</taxon>
        <taxon>Ecdysozoa</taxon>
        <taxon>Arthropoda</taxon>
        <taxon>Crustacea</taxon>
        <taxon>Multicrustacea</taxon>
        <taxon>Malacostraca</taxon>
        <taxon>Eumalacostraca</taxon>
        <taxon>Eucarida</taxon>
        <taxon>Decapoda</taxon>
        <taxon>Dendrobranchiata</taxon>
        <taxon>Penaeoidea</taxon>
        <taxon>Penaeidae</taxon>
        <taxon>Penaeus</taxon>
    </lineage>
</organism>
<dbReference type="InterPro" id="IPR036259">
    <property type="entry name" value="MFS_trans_sf"/>
</dbReference>
<evidence type="ECO:0000256" key="2">
    <source>
        <dbReference type="ARBA" id="ARBA00022692"/>
    </source>
</evidence>
<proteinExistence type="predicted"/>
<dbReference type="PANTHER" id="PTHR23507:SF1">
    <property type="entry name" value="FI18259P1-RELATED"/>
    <property type="match status" value="1"/>
</dbReference>
<keyword evidence="3 5" id="KW-1133">Transmembrane helix</keyword>
<keyword evidence="2 5" id="KW-0812">Transmembrane</keyword>
<dbReference type="Pfam" id="PF07690">
    <property type="entry name" value="MFS_1"/>
    <property type="match status" value="1"/>
</dbReference>
<dbReference type="Proteomes" id="UP000283509">
    <property type="component" value="Unassembled WGS sequence"/>
</dbReference>
<feature type="transmembrane region" description="Helical" evidence="5">
    <location>
        <begin position="344"/>
        <end position="363"/>
    </location>
</feature>
<name>A0A3R7PFA3_PENVA</name>
<feature type="transmembrane region" description="Helical" evidence="5">
    <location>
        <begin position="203"/>
        <end position="222"/>
    </location>
</feature>
<comment type="caution">
    <text evidence="6">The sequence shown here is derived from an EMBL/GenBank/DDBJ whole genome shotgun (WGS) entry which is preliminary data.</text>
</comment>
<evidence type="ECO:0000313" key="6">
    <source>
        <dbReference type="EMBL" id="ROT69739.1"/>
    </source>
</evidence>
<evidence type="ECO:0000256" key="5">
    <source>
        <dbReference type="SAM" id="Phobius"/>
    </source>
</evidence>
<comment type="subcellular location">
    <subcellularLocation>
        <location evidence="1">Membrane</location>
        <topology evidence="1">Multi-pass membrane protein</topology>
    </subcellularLocation>
</comment>
<dbReference type="AlphaFoldDB" id="A0A3R7PFA3"/>
<feature type="transmembrane region" description="Helical" evidence="5">
    <location>
        <begin position="136"/>
        <end position="159"/>
    </location>
</feature>
<feature type="transmembrane region" description="Helical" evidence="5">
    <location>
        <begin position="384"/>
        <end position="403"/>
    </location>
</feature>
<keyword evidence="7" id="KW-1185">Reference proteome</keyword>
<feature type="transmembrane region" description="Helical" evidence="5">
    <location>
        <begin position="73"/>
        <end position="94"/>
    </location>
</feature>
<keyword evidence="4 5" id="KW-0472">Membrane</keyword>
<dbReference type="PANTHER" id="PTHR23507">
    <property type="entry name" value="ZGC:174356"/>
    <property type="match status" value="1"/>
</dbReference>
<gene>
    <name evidence="6" type="ORF">C7M84_012042</name>
</gene>
<protein>
    <submittedName>
        <fullName evidence="6">Putative proton-coupled folate transporter</fullName>
    </submittedName>
</protein>
<dbReference type="SUPFAM" id="SSF103473">
    <property type="entry name" value="MFS general substrate transporter"/>
    <property type="match status" value="1"/>
</dbReference>
<feature type="transmembrane region" description="Helical" evidence="5">
    <location>
        <begin position="302"/>
        <end position="324"/>
    </location>
</feature>
<evidence type="ECO:0000256" key="3">
    <source>
        <dbReference type="ARBA" id="ARBA00022989"/>
    </source>
</evidence>
<feature type="transmembrane region" description="Helical" evidence="5">
    <location>
        <begin position="106"/>
        <end position="124"/>
    </location>
</feature>
<accession>A0A3R7PFA3</accession>
<sequence>MPVGIGSAVLGALRAVSVEPVMLVDGACNQAMLLFIENVQMNKICSVSLGFPDQVCNNLSAHEERNVLVQREFSVFTFYNSIIMSVIPLIFVLFMGAWSDIYGRKIPLLITLTAHVLHAGGYLLSNWQTSWPVEVIYFVTLLEALGGANVGLLSTTISYISDICPEKTRTSRVSTANSLWYLGGPVGTLVGALVIKYGGYNLALLLVLLAYLSAVLYVVFVIKESHGPFAKTALQAHGSAKQEPSPDSKEVSKLRMASDFFNWRRVVESFKTAFRQREGNTRIVLLAIVFSNMIRRAARGSLLLVPVLTNSLATTDVLLIIMGSTSLIGEYICYGLVSGVSQMFLMWLGPPAGIISNASVIAFRSMSTKIVSKEEKGRISAVMAAMNGLMPMVAYAAYSPIYYVTVETFPATQFFFGASLNLCVVAMFTIIHFTYSSVSMGSCKSKDLESG</sequence>
<dbReference type="GO" id="GO:0022857">
    <property type="term" value="F:transmembrane transporter activity"/>
    <property type="evidence" value="ECO:0007669"/>
    <property type="project" value="InterPro"/>
</dbReference>
<reference evidence="6 7" key="2">
    <citation type="submission" date="2019-01" db="EMBL/GenBank/DDBJ databases">
        <title>The decoding of complex shrimp genome reveals the adaptation for benthos swimmer, frequently molting mechanism and breeding impact on genome.</title>
        <authorList>
            <person name="Sun Y."/>
            <person name="Gao Y."/>
            <person name="Yu Y."/>
        </authorList>
    </citation>
    <scope>NUCLEOTIDE SEQUENCE [LARGE SCALE GENOMIC DNA]</scope>
    <source>
        <tissue evidence="6">Muscle</tissue>
    </source>
</reference>
<dbReference type="GO" id="GO:0016020">
    <property type="term" value="C:membrane"/>
    <property type="evidence" value="ECO:0007669"/>
    <property type="project" value="UniProtKB-SubCell"/>
</dbReference>
<dbReference type="InterPro" id="IPR011701">
    <property type="entry name" value="MFS"/>
</dbReference>
<dbReference type="Gene3D" id="1.20.1250.20">
    <property type="entry name" value="MFS general substrate transporter like domains"/>
    <property type="match status" value="1"/>
</dbReference>
<feature type="transmembrane region" description="Helical" evidence="5">
    <location>
        <begin position="415"/>
        <end position="435"/>
    </location>
</feature>
<evidence type="ECO:0000256" key="4">
    <source>
        <dbReference type="ARBA" id="ARBA00023136"/>
    </source>
</evidence>
<feature type="transmembrane region" description="Helical" evidence="5">
    <location>
        <begin position="179"/>
        <end position="197"/>
    </location>
</feature>
<dbReference type="EMBL" id="QCYY01002523">
    <property type="protein sequence ID" value="ROT69739.1"/>
    <property type="molecule type" value="Genomic_DNA"/>
</dbReference>
<dbReference type="OrthoDB" id="6360984at2759"/>